<reference evidence="2 3" key="1">
    <citation type="journal article" date="2015" name="Genome Biol. Evol.">
        <title>The genome of winter moth (Operophtera brumata) provides a genomic perspective on sexual dimorphism and phenology.</title>
        <authorList>
            <person name="Derks M.F."/>
            <person name="Smit S."/>
            <person name="Salis L."/>
            <person name="Schijlen E."/>
            <person name="Bossers A."/>
            <person name="Mateman C."/>
            <person name="Pijl A.S."/>
            <person name="de Ridder D."/>
            <person name="Groenen M.A."/>
            <person name="Visser M.E."/>
            <person name="Megens H.J."/>
        </authorList>
    </citation>
    <scope>NUCLEOTIDE SEQUENCE [LARGE SCALE GENOMIC DNA]</scope>
    <source>
        <strain evidence="2">WM2013NL</strain>
        <tissue evidence="2">Head and thorax</tissue>
    </source>
</reference>
<organism evidence="2 3">
    <name type="scientific">Operophtera brumata</name>
    <name type="common">Winter moth</name>
    <name type="synonym">Phalaena brumata</name>
    <dbReference type="NCBI Taxonomy" id="104452"/>
    <lineage>
        <taxon>Eukaryota</taxon>
        <taxon>Metazoa</taxon>
        <taxon>Ecdysozoa</taxon>
        <taxon>Arthropoda</taxon>
        <taxon>Hexapoda</taxon>
        <taxon>Insecta</taxon>
        <taxon>Pterygota</taxon>
        <taxon>Neoptera</taxon>
        <taxon>Endopterygota</taxon>
        <taxon>Lepidoptera</taxon>
        <taxon>Glossata</taxon>
        <taxon>Ditrysia</taxon>
        <taxon>Geometroidea</taxon>
        <taxon>Geometridae</taxon>
        <taxon>Larentiinae</taxon>
        <taxon>Operophtera</taxon>
    </lineage>
</organism>
<name>A0A0L7K2P6_OPEBR</name>
<proteinExistence type="predicted"/>
<evidence type="ECO:0000256" key="1">
    <source>
        <dbReference type="SAM" id="MobiDB-lite"/>
    </source>
</evidence>
<feature type="region of interest" description="Disordered" evidence="1">
    <location>
        <begin position="16"/>
        <end position="46"/>
    </location>
</feature>
<dbReference type="EMBL" id="JTDY01015851">
    <property type="protein sequence ID" value="KOB51929.1"/>
    <property type="molecule type" value="Genomic_DNA"/>
</dbReference>
<accession>A0A0L7K2P6</accession>
<gene>
    <name evidence="2" type="ORF">OBRU01_26873</name>
</gene>
<protein>
    <submittedName>
        <fullName evidence="2">CCHamide</fullName>
    </submittedName>
</protein>
<dbReference type="AlphaFoldDB" id="A0A0L7K2P6"/>
<comment type="caution">
    <text evidence="2">The sequence shown here is derived from an EMBL/GenBank/DDBJ whole genome shotgun (WGS) entry which is preliminary data.</text>
</comment>
<evidence type="ECO:0000313" key="3">
    <source>
        <dbReference type="Proteomes" id="UP000037510"/>
    </source>
</evidence>
<keyword evidence="3" id="KW-1185">Reference proteome</keyword>
<sequence length="46" mass="5190">MPWLPISSQDLIARHQMGQEETPPHPGYPHYNALQPGDDIIPIRDG</sequence>
<feature type="non-terminal residue" evidence="2">
    <location>
        <position position="46"/>
    </location>
</feature>
<evidence type="ECO:0000313" key="2">
    <source>
        <dbReference type="EMBL" id="KOB51929.1"/>
    </source>
</evidence>
<dbReference type="Proteomes" id="UP000037510">
    <property type="component" value="Unassembled WGS sequence"/>
</dbReference>